<protein>
    <recommendedName>
        <fullName evidence="1">Polysaccharide pyruvyl transferase domain-containing protein</fullName>
    </recommendedName>
</protein>
<dbReference type="EMBL" id="AGZO01000014">
    <property type="protein sequence ID" value="EKN16398.1"/>
    <property type="molecule type" value="Genomic_DNA"/>
</dbReference>
<dbReference type="InterPro" id="IPR007345">
    <property type="entry name" value="Polysacch_pyruvyl_Trfase"/>
</dbReference>
<dbReference type="HOGENOM" id="CLU_025617_1_0_10"/>
<reference evidence="2 3" key="1">
    <citation type="submission" date="2012-02" db="EMBL/GenBank/DDBJ databases">
        <title>The Genome Sequence of Parabacteroides goldsteinii CL02T12C30.</title>
        <authorList>
            <consortium name="The Broad Institute Genome Sequencing Platform"/>
            <person name="Earl A."/>
            <person name="Ward D."/>
            <person name="Feldgarden M."/>
            <person name="Gevers D."/>
            <person name="Zitomersky N.L."/>
            <person name="Coyne M.J."/>
            <person name="Comstock L.E."/>
            <person name="Young S.K."/>
            <person name="Zeng Q."/>
            <person name="Gargeya S."/>
            <person name="Fitzgerald M."/>
            <person name="Haas B."/>
            <person name="Abouelleil A."/>
            <person name="Alvarado L."/>
            <person name="Arachchi H.M."/>
            <person name="Berlin A."/>
            <person name="Chapman S.B."/>
            <person name="Gearin G."/>
            <person name="Goldberg J."/>
            <person name="Griggs A."/>
            <person name="Gujja S."/>
            <person name="Hansen M."/>
            <person name="Heiman D."/>
            <person name="Howarth C."/>
            <person name="Larimer J."/>
            <person name="Lui A."/>
            <person name="MacDonald P.J.P."/>
            <person name="McCowen C."/>
            <person name="Montmayeur A."/>
            <person name="Murphy C."/>
            <person name="Neiman D."/>
            <person name="Pearson M."/>
            <person name="Priest M."/>
            <person name="Roberts A."/>
            <person name="Saif S."/>
            <person name="Shea T."/>
            <person name="Sisk P."/>
            <person name="Stolte C."/>
            <person name="Sykes S."/>
            <person name="Wortman J."/>
            <person name="Nusbaum C."/>
            <person name="Birren B."/>
        </authorList>
    </citation>
    <scope>NUCLEOTIDE SEQUENCE [LARGE SCALE GENOMIC DNA]</scope>
    <source>
        <strain evidence="2 3">CL02T12C30</strain>
    </source>
</reference>
<sequence>MKTVSLITIHLGPNFGSNLQTIATERVLKQHGCEMEVINYIPPRCTWKRFFKKSFKSTISIMKMFARYPVEIANRHIYKSFLTRYVKVSKPIYAEDDFVYICPKADVYVTGSDQVWNSKHNEGLDKRYYFDGFPKGTLKLAYSSSIGCEELDADEYDEVRRMLGSYQAISVREASAKQLIESMGYEAVHLLDPTFMLTKEDWKQYMSKRLVKAPYLIVYLPYNIHDKALIYQTIRKIAEKKHLKVVSFSWNIFPDRLADKTMFFSHPGDFLSLMYHADYIVTNSFHGTAFSVNLNKQFAVYLPSGFGTRIISILNLCGLNSRLLASDEIISDAKMDELIDYATVNALLNKERSKAHTFLEKALKD</sequence>
<dbReference type="RefSeq" id="WP_007652853.1">
    <property type="nucleotide sequence ID" value="NZ_JH976472.1"/>
</dbReference>
<dbReference type="Proteomes" id="UP000006330">
    <property type="component" value="Unassembled WGS sequence"/>
</dbReference>
<gene>
    <name evidence="2" type="ORF">HMPREF1076_01532</name>
</gene>
<evidence type="ECO:0000259" key="1">
    <source>
        <dbReference type="Pfam" id="PF04230"/>
    </source>
</evidence>
<evidence type="ECO:0000313" key="3">
    <source>
        <dbReference type="Proteomes" id="UP000006330"/>
    </source>
</evidence>
<name>K6AKZ2_9BACT</name>
<organism evidence="2 3">
    <name type="scientific">Parabacteroides goldsteinii CL02T12C30</name>
    <dbReference type="NCBI Taxonomy" id="999418"/>
    <lineage>
        <taxon>Bacteria</taxon>
        <taxon>Pseudomonadati</taxon>
        <taxon>Bacteroidota</taxon>
        <taxon>Bacteroidia</taxon>
        <taxon>Bacteroidales</taxon>
        <taxon>Tannerellaceae</taxon>
        <taxon>Parabacteroides</taxon>
    </lineage>
</organism>
<feature type="domain" description="Polysaccharide pyruvyl transferase" evidence="1">
    <location>
        <begin position="14"/>
        <end position="300"/>
    </location>
</feature>
<comment type="caution">
    <text evidence="2">The sequence shown here is derived from an EMBL/GenBank/DDBJ whole genome shotgun (WGS) entry which is preliminary data.</text>
</comment>
<proteinExistence type="predicted"/>
<evidence type="ECO:0000313" key="2">
    <source>
        <dbReference type="EMBL" id="EKN16398.1"/>
    </source>
</evidence>
<accession>K6AKZ2</accession>
<dbReference type="Pfam" id="PF04230">
    <property type="entry name" value="PS_pyruv_trans"/>
    <property type="match status" value="1"/>
</dbReference>
<dbReference type="AlphaFoldDB" id="K6AKZ2"/>
<dbReference type="OrthoDB" id="9799278at2"/>